<dbReference type="CDD" id="cd01347">
    <property type="entry name" value="ligand_gated_channel"/>
    <property type="match status" value="1"/>
</dbReference>
<evidence type="ECO:0000259" key="19">
    <source>
        <dbReference type="Pfam" id="PF07715"/>
    </source>
</evidence>
<evidence type="ECO:0000256" key="6">
    <source>
        <dbReference type="ARBA" id="ARBA00022692"/>
    </source>
</evidence>
<evidence type="ECO:0000256" key="1">
    <source>
        <dbReference type="ARBA" id="ARBA00004571"/>
    </source>
</evidence>
<dbReference type="RefSeq" id="WP_005306913.1">
    <property type="nucleotide sequence ID" value="NZ_AOBQ01000006.1"/>
</dbReference>
<dbReference type="Gene3D" id="2.40.170.20">
    <property type="entry name" value="TonB-dependent receptor, beta-barrel domain"/>
    <property type="match status" value="1"/>
</dbReference>
<feature type="domain" description="TonB-dependent receptor-like beta-barrel" evidence="18">
    <location>
        <begin position="267"/>
        <end position="690"/>
    </location>
</feature>
<keyword evidence="12 20" id="KW-0675">Receptor</keyword>
<dbReference type="PATRIC" id="fig|1073377.4.peg.3520"/>
<dbReference type="InterPro" id="IPR037066">
    <property type="entry name" value="Plug_dom_sf"/>
</dbReference>
<keyword evidence="6 14" id="KW-0812">Transmembrane</keyword>
<dbReference type="InterPro" id="IPR036942">
    <property type="entry name" value="Beta-barrel_TonB_sf"/>
</dbReference>
<dbReference type="PROSITE" id="PS52016">
    <property type="entry name" value="TONB_DEPENDENT_REC_3"/>
    <property type="match status" value="1"/>
</dbReference>
<dbReference type="AlphaFoldDB" id="K1J8T8"/>
<accession>K1J8T8</accession>
<evidence type="ECO:0000256" key="5">
    <source>
        <dbReference type="ARBA" id="ARBA00022496"/>
    </source>
</evidence>
<sequence>MQTLHSSSLAVPRHGLSRLTLAILAGLQLGSAWAAPAPREEAAPRPDEVVVVEGRKAYAGGQVAADNRVGLLGNKPFLETPFNTISYTEEYIEDRQAQDIGAVAGATNPSVYVPSKRSLFETFYIRGFNTNANDITFNGLIGMAPNMRSSTEMAARVDVLKGPSVLLNGMPPDGSVGGNINIVPKRAGKTPLAKVTASYESDGLGGVHLDLGRRFGDEQQWGVRFNGVYRDGDTAVNDQQHKMELTSVGLDWRGERARASADLYRQHERVDGVNYFGIFSVASQVTQLPEPKRGDYSLAPAWAYTINDTKAAVLRAEYDLTDNLTAFIAWGQRDGGYSALITRNTLLNDAGDINAMAARSERDGTQRSGEAGLRGTFGTGPVDHAWSLAATRYTSEQTFRDKIFFNHAMTNYDRLDFGPAPDLAGYGAVTSRSEATLASVALVDTLSFLDGDLQWTLGARRQTVESSNFNGSGDQTARYEESRVSPATTLLVKLRDDFAVYTNYIEGLSQGGAAPNTASNAGEIMKPYQTKQYEVGAKLDLGHFAHTLSLFQIAKPSAYTDPSSNVYGVYGEQRNRGIEWDLFGELTPELRLLGGASYTQAELTKALNESNVGHQATGVPKWMAKLGAEYDLAAVPGLTLTGNTQFIGERFVTDDNRLSLPSYTTFDLGARYTMRIADHALTVRAAVQNLTGRDYWIGSWSGGDGSGLSGGLGAPRTFQLSTSLTF</sequence>
<dbReference type="InterPro" id="IPR039426">
    <property type="entry name" value="TonB-dep_rcpt-like"/>
</dbReference>
<keyword evidence="13 14" id="KW-0998">Cell outer membrane</keyword>
<dbReference type="GO" id="GO:0038023">
    <property type="term" value="F:signaling receptor activity"/>
    <property type="evidence" value="ECO:0007669"/>
    <property type="project" value="InterPro"/>
</dbReference>
<reference evidence="20 21" key="1">
    <citation type="submission" date="2012-06" db="EMBL/GenBank/DDBJ databases">
        <title>The Genome Sequence of Aeromonas hydrophila SSU.</title>
        <authorList>
            <consortium name="The Broad Institute Genome Sequencing Platform"/>
            <person name="Earl A."/>
            <person name="Ward D."/>
            <person name="Feldgarden M."/>
            <person name="Gevers D."/>
            <person name="Chopra A."/>
            <person name="Walker B."/>
            <person name="Young S.K."/>
            <person name="Zeng Q."/>
            <person name="Gargeya S."/>
            <person name="Fitzgerald M."/>
            <person name="Haas B."/>
            <person name="Abouelleil A."/>
            <person name="Alvarado L."/>
            <person name="Arachchi H.M."/>
            <person name="Berlin A.M."/>
            <person name="Chapman S.B."/>
            <person name="Goldberg J."/>
            <person name="Griggs A."/>
            <person name="Gujja S."/>
            <person name="Hansen M."/>
            <person name="Howarth C."/>
            <person name="Imamovic A."/>
            <person name="Larimer J."/>
            <person name="McCowan C."/>
            <person name="Montmayeur A."/>
            <person name="Murphy C."/>
            <person name="Neiman D."/>
            <person name="Pearson M."/>
            <person name="Priest M."/>
            <person name="Roberts A."/>
            <person name="Saif S."/>
            <person name="Shea T."/>
            <person name="Sisk P."/>
            <person name="Sykes S."/>
            <person name="Wortman J."/>
            <person name="Nusbaum C."/>
            <person name="Birren B."/>
        </authorList>
    </citation>
    <scope>NUCLEOTIDE SEQUENCE [LARGE SCALE GENOMIC DNA]</scope>
    <source>
        <strain evidence="20 21">SSU</strain>
    </source>
</reference>
<evidence type="ECO:0000313" key="21">
    <source>
        <dbReference type="Proteomes" id="UP000005149"/>
    </source>
</evidence>
<dbReference type="Gene3D" id="2.170.130.10">
    <property type="entry name" value="TonB-dependent receptor, plug domain"/>
    <property type="match status" value="1"/>
</dbReference>
<dbReference type="NCBIfam" id="TIGR01783">
    <property type="entry name" value="TonB-siderophor"/>
    <property type="match status" value="1"/>
</dbReference>
<evidence type="ECO:0000256" key="13">
    <source>
        <dbReference type="ARBA" id="ARBA00023237"/>
    </source>
</evidence>
<protein>
    <submittedName>
        <fullName evidence="20">TonB-dependent siderophore receptor</fullName>
    </submittedName>
</protein>
<dbReference type="GO" id="GO:0009279">
    <property type="term" value="C:cell outer membrane"/>
    <property type="evidence" value="ECO:0007669"/>
    <property type="project" value="UniProtKB-SubCell"/>
</dbReference>
<evidence type="ECO:0000256" key="17">
    <source>
        <dbReference type="SAM" id="SignalP"/>
    </source>
</evidence>
<dbReference type="InterPro" id="IPR010917">
    <property type="entry name" value="TonB_rcpt_CS"/>
</dbReference>
<evidence type="ECO:0000256" key="16">
    <source>
        <dbReference type="RuleBase" id="RU003357"/>
    </source>
</evidence>
<evidence type="ECO:0000256" key="9">
    <source>
        <dbReference type="ARBA" id="ARBA00023065"/>
    </source>
</evidence>
<evidence type="ECO:0000256" key="15">
    <source>
        <dbReference type="PROSITE-ProRule" id="PRU10144"/>
    </source>
</evidence>
<keyword evidence="5" id="KW-0410">Iron transport</keyword>
<evidence type="ECO:0000256" key="2">
    <source>
        <dbReference type="ARBA" id="ARBA00009810"/>
    </source>
</evidence>
<dbReference type="PANTHER" id="PTHR32552:SF82">
    <property type="entry name" value="FCUA PROTEIN"/>
    <property type="match status" value="1"/>
</dbReference>
<evidence type="ECO:0000256" key="3">
    <source>
        <dbReference type="ARBA" id="ARBA00022448"/>
    </source>
</evidence>
<dbReference type="PROSITE" id="PS01156">
    <property type="entry name" value="TONB_DEPENDENT_REC_2"/>
    <property type="match status" value="1"/>
</dbReference>
<evidence type="ECO:0000313" key="20">
    <source>
        <dbReference type="EMBL" id="EKB26761.1"/>
    </source>
</evidence>
<dbReference type="GO" id="GO:0015891">
    <property type="term" value="P:siderophore transport"/>
    <property type="evidence" value="ECO:0007669"/>
    <property type="project" value="InterPro"/>
</dbReference>
<evidence type="ECO:0000256" key="12">
    <source>
        <dbReference type="ARBA" id="ARBA00023170"/>
    </source>
</evidence>
<dbReference type="Pfam" id="PF00593">
    <property type="entry name" value="TonB_dep_Rec_b-barrel"/>
    <property type="match status" value="1"/>
</dbReference>
<keyword evidence="3 14" id="KW-0813">Transport</keyword>
<dbReference type="EMBL" id="AGWR01000032">
    <property type="protein sequence ID" value="EKB26761.1"/>
    <property type="molecule type" value="Genomic_DNA"/>
</dbReference>
<keyword evidence="4 14" id="KW-1134">Transmembrane beta strand</keyword>
<proteinExistence type="inferred from homology"/>
<keyword evidence="11 14" id="KW-0472">Membrane</keyword>
<keyword evidence="10 16" id="KW-0798">TonB box</keyword>
<evidence type="ECO:0000259" key="18">
    <source>
        <dbReference type="Pfam" id="PF00593"/>
    </source>
</evidence>
<evidence type="ECO:0000256" key="4">
    <source>
        <dbReference type="ARBA" id="ARBA00022452"/>
    </source>
</evidence>
<comment type="subcellular location">
    <subcellularLocation>
        <location evidence="1 14">Cell outer membrane</location>
        <topology evidence="1 14">Multi-pass membrane protein</topology>
    </subcellularLocation>
</comment>
<keyword evidence="8" id="KW-0408">Iron</keyword>
<dbReference type="InterPro" id="IPR010105">
    <property type="entry name" value="TonB_sidphr_rcpt"/>
</dbReference>
<dbReference type="Proteomes" id="UP000005149">
    <property type="component" value="Unassembled WGS sequence"/>
</dbReference>
<feature type="domain" description="TonB-dependent receptor plug" evidence="19">
    <location>
        <begin position="79"/>
        <end position="169"/>
    </location>
</feature>
<comment type="caution">
    <text evidence="20">The sequence shown here is derived from an EMBL/GenBank/DDBJ whole genome shotgun (WGS) entry which is preliminary data.</text>
</comment>
<feature type="short sequence motif" description="TonB C-terminal box" evidence="15">
    <location>
        <begin position="709"/>
        <end position="726"/>
    </location>
</feature>
<evidence type="ECO:0000256" key="14">
    <source>
        <dbReference type="PROSITE-ProRule" id="PRU01360"/>
    </source>
</evidence>
<keyword evidence="7 17" id="KW-0732">Signal</keyword>
<feature type="chain" id="PRO_5003849466" evidence="17">
    <location>
        <begin position="35"/>
        <end position="726"/>
    </location>
</feature>
<evidence type="ECO:0000256" key="7">
    <source>
        <dbReference type="ARBA" id="ARBA00022729"/>
    </source>
</evidence>
<keyword evidence="21" id="KW-1185">Reference proteome</keyword>
<feature type="signal peptide" evidence="17">
    <location>
        <begin position="1"/>
        <end position="34"/>
    </location>
</feature>
<keyword evidence="9" id="KW-0406">Ion transport</keyword>
<dbReference type="InterPro" id="IPR012910">
    <property type="entry name" value="Plug_dom"/>
</dbReference>
<evidence type="ECO:0000256" key="10">
    <source>
        <dbReference type="ARBA" id="ARBA00023077"/>
    </source>
</evidence>
<gene>
    <name evidence="20" type="ORF">HMPREF1171_03461</name>
</gene>
<dbReference type="PANTHER" id="PTHR32552">
    <property type="entry name" value="FERRICHROME IRON RECEPTOR-RELATED"/>
    <property type="match status" value="1"/>
</dbReference>
<organism evidence="20 21">
    <name type="scientific">Aeromonas dhakensis</name>
    <dbReference type="NCBI Taxonomy" id="196024"/>
    <lineage>
        <taxon>Bacteria</taxon>
        <taxon>Pseudomonadati</taxon>
        <taxon>Pseudomonadota</taxon>
        <taxon>Gammaproteobacteria</taxon>
        <taxon>Aeromonadales</taxon>
        <taxon>Aeromonadaceae</taxon>
        <taxon>Aeromonas</taxon>
    </lineage>
</organism>
<dbReference type="GO" id="GO:0015344">
    <property type="term" value="F:siderophore uptake transmembrane transporter activity"/>
    <property type="evidence" value="ECO:0007669"/>
    <property type="project" value="TreeGrafter"/>
</dbReference>
<dbReference type="Pfam" id="PF07715">
    <property type="entry name" value="Plug"/>
    <property type="match status" value="1"/>
</dbReference>
<evidence type="ECO:0000256" key="11">
    <source>
        <dbReference type="ARBA" id="ARBA00023136"/>
    </source>
</evidence>
<evidence type="ECO:0000256" key="8">
    <source>
        <dbReference type="ARBA" id="ARBA00023004"/>
    </source>
</evidence>
<name>K1J8T8_9GAMM</name>
<comment type="similarity">
    <text evidence="2 14 16">Belongs to the TonB-dependent receptor family.</text>
</comment>
<dbReference type="SUPFAM" id="SSF56935">
    <property type="entry name" value="Porins"/>
    <property type="match status" value="1"/>
</dbReference>
<dbReference type="InterPro" id="IPR000531">
    <property type="entry name" value="Beta-barrel_TonB"/>
</dbReference>
<dbReference type="HOGENOM" id="CLU_008287_22_0_6"/>